<organism evidence="2 3">
    <name type="scientific">Blautia obeum ATCC 29174</name>
    <dbReference type="NCBI Taxonomy" id="411459"/>
    <lineage>
        <taxon>Bacteria</taxon>
        <taxon>Bacillati</taxon>
        <taxon>Bacillota</taxon>
        <taxon>Clostridia</taxon>
        <taxon>Lachnospirales</taxon>
        <taxon>Lachnospiraceae</taxon>
        <taxon>Blautia</taxon>
    </lineage>
</organism>
<dbReference type="InterPro" id="IPR018631">
    <property type="entry name" value="AAA-ATPase-like_dom"/>
</dbReference>
<dbReference type="InterPro" id="IPR012547">
    <property type="entry name" value="PDDEXK_9"/>
</dbReference>
<evidence type="ECO:0000259" key="1">
    <source>
        <dbReference type="Pfam" id="PF09820"/>
    </source>
</evidence>
<reference evidence="2 3" key="2">
    <citation type="submission" date="2007-04" db="EMBL/GenBank/DDBJ databases">
        <title>Draft genome sequence of Ruminococcus obeum (ATCC 29174).</title>
        <authorList>
            <person name="Sudarsanam P."/>
            <person name="Ley R."/>
            <person name="Guruge J."/>
            <person name="Turnbaugh P.J."/>
            <person name="Mahowald M."/>
            <person name="Liep D."/>
            <person name="Gordon J."/>
        </authorList>
    </citation>
    <scope>NUCLEOTIDE SEQUENCE [LARGE SCALE GENOMIC DNA]</scope>
    <source>
        <strain evidence="2 3">ATCC 29174</strain>
    </source>
</reference>
<proteinExistence type="predicted"/>
<comment type="caution">
    <text evidence="2">The sequence shown here is derived from an EMBL/GenBank/DDBJ whole genome shotgun (WGS) entry which is preliminary data.</text>
</comment>
<accession>A5ZV82</accession>
<dbReference type="Pfam" id="PF08011">
    <property type="entry name" value="PDDEXK_9"/>
    <property type="match status" value="1"/>
</dbReference>
<feature type="domain" description="AAA-ATPase-like" evidence="1">
    <location>
        <begin position="21"/>
        <end position="252"/>
    </location>
</feature>
<name>A5ZV82_9FIRM</name>
<evidence type="ECO:0000313" key="2">
    <source>
        <dbReference type="EMBL" id="EDM86531.1"/>
    </source>
</evidence>
<gene>
    <name evidence="2" type="ORF">RUMOBE_02917</name>
</gene>
<dbReference type="eggNOG" id="COG4637">
    <property type="taxonomic scope" value="Bacteria"/>
</dbReference>
<reference evidence="2 3" key="1">
    <citation type="submission" date="2007-03" db="EMBL/GenBank/DDBJ databases">
        <authorList>
            <person name="Fulton L."/>
            <person name="Clifton S."/>
            <person name="Fulton B."/>
            <person name="Xu J."/>
            <person name="Minx P."/>
            <person name="Pepin K.H."/>
            <person name="Johnson M."/>
            <person name="Thiruvilangam P."/>
            <person name="Bhonagiri V."/>
            <person name="Nash W.E."/>
            <person name="Mardis E.R."/>
            <person name="Wilson R.K."/>
        </authorList>
    </citation>
    <scope>NUCLEOTIDE SEQUENCE [LARGE SCALE GENOMIC DNA]</scope>
    <source>
        <strain evidence="2 3">ATCC 29174</strain>
    </source>
</reference>
<protein>
    <recommendedName>
        <fullName evidence="1">AAA-ATPase-like domain-containing protein</fullName>
    </recommendedName>
</protein>
<dbReference type="PANTHER" id="PTHR34825">
    <property type="entry name" value="CONSERVED PROTEIN, WITH A WEAK D-GALACTARATE DEHYDRATASE/ALTRONATE HYDROLASE DOMAIN"/>
    <property type="match status" value="1"/>
</dbReference>
<dbReference type="AlphaFoldDB" id="A5ZV82"/>
<sequence>MEPFSIRLWGGASMTDRKKLPIGIDIFEKLDRSEFYYIDKTGMIEELLQNRSEVNLFTRPRRFGKSLNMSMLKTFFEIGSNPALFDGLKISENKEICTKYMGQFPVISISLKSVEGLSFQAACGALKTVIGTEALRFSFLEESSALSDADKKLYRQLIEIGTSENGLFVMTTEALVSSLKILSSLLGRHYGRQVILLIDEYDVPLDKAFQYGYYDEMVSLIRSIFGNALKTNPDLYFAVLTGCLRISKESIFTGLNNLKVLTLTDVRFDEYFGFTDAEVRDMLAYYDLSGRYEEVKEWYDGYRFGNVEVYCPWDVINYCDLLKADSEAHPQDYWSNTSGNAMVRRFIDKADTRTRNEIEKLISGEEIVKEIRQELTYSELDSSIENLWSVLFTTGYLTQRGQVGTDTFKLAIPNLEIRRLFIKQIREWFRETSQSDGETLNEFCNAFPRQNPKKIEELFGDYLWNTISIRDTAPAKKENFYHGILLGLLGYKSNWLIKSNAESGIGYSDILVEVPDNRTGIVIELKYAENGNMDAACEEALKQIEDRDYTARLRDDGMRNIIKYGIACYKKNCKVVLG</sequence>
<dbReference type="Proteomes" id="UP000006002">
    <property type="component" value="Unassembled WGS sequence"/>
</dbReference>
<dbReference type="HOGENOM" id="CLU_021114_1_2_9"/>
<dbReference type="EMBL" id="AAVO02000014">
    <property type="protein sequence ID" value="EDM86531.1"/>
    <property type="molecule type" value="Genomic_DNA"/>
</dbReference>
<dbReference type="Pfam" id="PF09820">
    <property type="entry name" value="AAA-ATPase_like"/>
    <property type="match status" value="1"/>
</dbReference>
<evidence type="ECO:0000313" key="3">
    <source>
        <dbReference type="Proteomes" id="UP000006002"/>
    </source>
</evidence>
<dbReference type="PANTHER" id="PTHR34825:SF1">
    <property type="entry name" value="AAA-ATPASE-LIKE DOMAIN-CONTAINING PROTEIN"/>
    <property type="match status" value="1"/>
</dbReference>